<dbReference type="STRING" id="71717.A0A4Y7TJJ3"/>
<feature type="compositionally biased region" description="Basic residues" evidence="1">
    <location>
        <begin position="73"/>
        <end position="85"/>
    </location>
</feature>
<evidence type="ECO:0000256" key="1">
    <source>
        <dbReference type="SAM" id="MobiDB-lite"/>
    </source>
</evidence>
<keyword evidence="3" id="KW-1185">Reference proteome</keyword>
<comment type="caution">
    <text evidence="2">The sequence shown here is derived from an EMBL/GenBank/DDBJ whole genome shotgun (WGS) entry which is preliminary data.</text>
</comment>
<dbReference type="AlphaFoldDB" id="A0A4Y7TJJ3"/>
<dbReference type="EMBL" id="QPFP01000010">
    <property type="protein sequence ID" value="TEB34357.1"/>
    <property type="molecule type" value="Genomic_DNA"/>
</dbReference>
<reference evidence="2 3" key="1">
    <citation type="journal article" date="2019" name="Nat. Ecol. Evol.">
        <title>Megaphylogeny resolves global patterns of mushroom evolution.</title>
        <authorList>
            <person name="Varga T."/>
            <person name="Krizsan K."/>
            <person name="Foldi C."/>
            <person name="Dima B."/>
            <person name="Sanchez-Garcia M."/>
            <person name="Sanchez-Ramirez S."/>
            <person name="Szollosi G.J."/>
            <person name="Szarkandi J.G."/>
            <person name="Papp V."/>
            <person name="Albert L."/>
            <person name="Andreopoulos W."/>
            <person name="Angelini C."/>
            <person name="Antonin V."/>
            <person name="Barry K.W."/>
            <person name="Bougher N.L."/>
            <person name="Buchanan P."/>
            <person name="Buyck B."/>
            <person name="Bense V."/>
            <person name="Catcheside P."/>
            <person name="Chovatia M."/>
            <person name="Cooper J."/>
            <person name="Damon W."/>
            <person name="Desjardin D."/>
            <person name="Finy P."/>
            <person name="Geml J."/>
            <person name="Haridas S."/>
            <person name="Hughes K."/>
            <person name="Justo A."/>
            <person name="Karasinski D."/>
            <person name="Kautmanova I."/>
            <person name="Kiss B."/>
            <person name="Kocsube S."/>
            <person name="Kotiranta H."/>
            <person name="LaButti K.M."/>
            <person name="Lechner B.E."/>
            <person name="Liimatainen K."/>
            <person name="Lipzen A."/>
            <person name="Lukacs Z."/>
            <person name="Mihaltcheva S."/>
            <person name="Morgado L.N."/>
            <person name="Niskanen T."/>
            <person name="Noordeloos M.E."/>
            <person name="Ohm R.A."/>
            <person name="Ortiz-Santana B."/>
            <person name="Ovrebo C."/>
            <person name="Racz N."/>
            <person name="Riley R."/>
            <person name="Savchenko A."/>
            <person name="Shiryaev A."/>
            <person name="Soop K."/>
            <person name="Spirin V."/>
            <person name="Szebenyi C."/>
            <person name="Tomsovsky M."/>
            <person name="Tulloss R.E."/>
            <person name="Uehling J."/>
            <person name="Grigoriev I.V."/>
            <person name="Vagvolgyi C."/>
            <person name="Papp T."/>
            <person name="Martin F.M."/>
            <person name="Miettinen O."/>
            <person name="Hibbett D.S."/>
            <person name="Nagy L.G."/>
        </authorList>
    </citation>
    <scope>NUCLEOTIDE SEQUENCE [LARGE SCALE GENOMIC DNA]</scope>
    <source>
        <strain evidence="2 3">FP101781</strain>
    </source>
</reference>
<gene>
    <name evidence="2" type="ORF">FA13DRAFT_1789474</name>
</gene>
<accession>A0A4Y7TJJ3</accession>
<feature type="compositionally biased region" description="Basic and acidic residues" evidence="1">
    <location>
        <begin position="40"/>
        <end position="72"/>
    </location>
</feature>
<dbReference type="Proteomes" id="UP000298030">
    <property type="component" value="Unassembled WGS sequence"/>
</dbReference>
<evidence type="ECO:0000313" key="3">
    <source>
        <dbReference type="Proteomes" id="UP000298030"/>
    </source>
</evidence>
<sequence>MNVDVRPQQRYRDERGGGPPGELKIKGQAGRQRGAGPGASRREQEGQRDGKGEGSNKAELERRENELKEKALRNKVIRTRKRSSS</sequence>
<name>A0A4Y7TJJ3_COPMI</name>
<protein>
    <submittedName>
        <fullName evidence="2">Uncharacterized protein</fullName>
    </submittedName>
</protein>
<evidence type="ECO:0000313" key="2">
    <source>
        <dbReference type="EMBL" id="TEB34357.1"/>
    </source>
</evidence>
<feature type="region of interest" description="Disordered" evidence="1">
    <location>
        <begin position="1"/>
        <end position="85"/>
    </location>
</feature>
<proteinExistence type="predicted"/>
<organism evidence="2 3">
    <name type="scientific">Coprinellus micaceus</name>
    <name type="common">Glistening ink-cap mushroom</name>
    <name type="synonym">Coprinus micaceus</name>
    <dbReference type="NCBI Taxonomy" id="71717"/>
    <lineage>
        <taxon>Eukaryota</taxon>
        <taxon>Fungi</taxon>
        <taxon>Dikarya</taxon>
        <taxon>Basidiomycota</taxon>
        <taxon>Agaricomycotina</taxon>
        <taxon>Agaricomycetes</taxon>
        <taxon>Agaricomycetidae</taxon>
        <taxon>Agaricales</taxon>
        <taxon>Agaricineae</taxon>
        <taxon>Psathyrellaceae</taxon>
        <taxon>Coprinellus</taxon>
    </lineage>
</organism>